<evidence type="ECO:0000256" key="5">
    <source>
        <dbReference type="PROSITE-ProRule" id="PRU00288"/>
    </source>
</evidence>
<evidence type="ECO:0000256" key="3">
    <source>
        <dbReference type="ARBA" id="ARBA00022771"/>
    </source>
</evidence>
<evidence type="ECO:0000256" key="1">
    <source>
        <dbReference type="ARBA" id="ARBA00022468"/>
    </source>
</evidence>
<dbReference type="FunFam" id="1.10.220.150:FF:000014">
    <property type="entry name" value="ADP-ribosylation factor GTPase-activating protein"/>
    <property type="match status" value="1"/>
</dbReference>
<dbReference type="GO" id="GO:0005096">
    <property type="term" value="F:GTPase activator activity"/>
    <property type="evidence" value="ECO:0007669"/>
    <property type="project" value="UniProtKB-KW"/>
</dbReference>
<feature type="domain" description="Arf-GAP" evidence="7">
    <location>
        <begin position="7"/>
        <end position="118"/>
    </location>
</feature>
<dbReference type="Gene3D" id="1.10.220.150">
    <property type="entry name" value="Arf GTPase activating protein"/>
    <property type="match status" value="1"/>
</dbReference>
<keyword evidence="2" id="KW-0479">Metal-binding</keyword>
<feature type="compositionally biased region" description="Low complexity" evidence="6">
    <location>
        <begin position="155"/>
        <end position="176"/>
    </location>
</feature>
<feature type="compositionally biased region" description="Polar residues" evidence="6">
    <location>
        <begin position="177"/>
        <end position="186"/>
    </location>
</feature>
<dbReference type="SMART" id="SM00105">
    <property type="entry name" value="ArfGap"/>
    <property type="match status" value="1"/>
</dbReference>
<dbReference type="CDD" id="cd08830">
    <property type="entry name" value="ArfGap_ArfGap1"/>
    <property type="match status" value="1"/>
</dbReference>
<accession>A0A427YQ58</accession>
<dbReference type="Pfam" id="PF01412">
    <property type="entry name" value="ArfGap"/>
    <property type="match status" value="1"/>
</dbReference>
<dbReference type="PROSITE" id="PS50115">
    <property type="entry name" value="ARFGAP"/>
    <property type="match status" value="1"/>
</dbReference>
<feature type="compositionally biased region" description="Basic and acidic residues" evidence="6">
    <location>
        <begin position="414"/>
        <end position="424"/>
    </location>
</feature>
<keyword evidence="9" id="KW-1185">Reference proteome</keyword>
<dbReference type="OrthoDB" id="983479at2759"/>
<keyword evidence="4" id="KW-0862">Zinc</keyword>
<evidence type="ECO:0000313" key="9">
    <source>
        <dbReference type="Proteomes" id="UP000279259"/>
    </source>
</evidence>
<dbReference type="PANTHER" id="PTHR46395">
    <property type="entry name" value="ADP-RIBOSYLATION FACTOR GTPASE-ACTIVATING PROTEIN 1"/>
    <property type="match status" value="1"/>
</dbReference>
<dbReference type="GO" id="GO:0032012">
    <property type="term" value="P:regulation of ARF protein signal transduction"/>
    <property type="evidence" value="ECO:0007669"/>
    <property type="project" value="TreeGrafter"/>
</dbReference>
<feature type="compositionally biased region" description="Low complexity" evidence="6">
    <location>
        <begin position="385"/>
        <end position="413"/>
    </location>
</feature>
<keyword evidence="1" id="KW-0343">GTPase activation</keyword>
<dbReference type="STRING" id="1890683.A0A427YQ58"/>
<dbReference type="SUPFAM" id="SSF57863">
    <property type="entry name" value="ArfGap/RecO-like zinc finger"/>
    <property type="match status" value="1"/>
</dbReference>
<sequence>MAENYQKKELLALMNTGANKLCVDCGAPSPQWASVSYGTFICLECSGVHRGFGVHISFVRSITMDKWSEDQLKKMKLGGNEAFKSFIEAYGPEGGYTKGIGMQEKYNSWAAAQYRDKLVAACADPPTAWSPSSPPPGWGVPSRPASSQATRKSRAGASSGIGSSSLNPSNSASRSSTPQLPGSGNESFFERLGSANSQRPENVHPSQGGRYAGFGNTPEPDPAIPSSSHPSFALSSHSAPTMDEFQKNPLGALSKGWGLFSSAVATAGAEINRSVVQPGMARASDFTQNVSAGEGNEEWKKYLGQGMKGARDAADWAAQRANEGWGAVNEAAKTRGGVDLNEQLGKLGISGRSGTGYGQLERAEDGVLSPHGAAGGDDDFFDSWNSAPSSATTTTTTAATASKAKAPPANKANDWAKDDEWKDF</sequence>
<dbReference type="GO" id="GO:0030100">
    <property type="term" value="P:regulation of endocytosis"/>
    <property type="evidence" value="ECO:0007669"/>
    <property type="project" value="TreeGrafter"/>
</dbReference>
<evidence type="ECO:0000259" key="7">
    <source>
        <dbReference type="PROSITE" id="PS50115"/>
    </source>
</evidence>
<gene>
    <name evidence="8" type="primary">GCS1_2</name>
    <name evidence="8" type="ORF">EHS25_007543</name>
</gene>
<dbReference type="PRINTS" id="PR00405">
    <property type="entry name" value="REVINTRACTNG"/>
</dbReference>
<dbReference type="Proteomes" id="UP000279259">
    <property type="component" value="Unassembled WGS sequence"/>
</dbReference>
<dbReference type="PANTHER" id="PTHR46395:SF1">
    <property type="entry name" value="ADP-RIBOSYLATION FACTOR GTPASE-ACTIVATING PROTEIN 1"/>
    <property type="match status" value="1"/>
</dbReference>
<dbReference type="GO" id="GO:0000139">
    <property type="term" value="C:Golgi membrane"/>
    <property type="evidence" value="ECO:0007669"/>
    <property type="project" value="TreeGrafter"/>
</dbReference>
<evidence type="ECO:0000256" key="6">
    <source>
        <dbReference type="SAM" id="MobiDB-lite"/>
    </source>
</evidence>
<feature type="region of interest" description="Disordered" evidence="6">
    <location>
        <begin position="361"/>
        <end position="424"/>
    </location>
</feature>
<protein>
    <submittedName>
        <fullName evidence="8">Zn finger-containing GTPase-Activating Protein for ARF</fullName>
    </submittedName>
</protein>
<dbReference type="GO" id="GO:0008270">
    <property type="term" value="F:zinc ion binding"/>
    <property type="evidence" value="ECO:0007669"/>
    <property type="project" value="UniProtKB-KW"/>
</dbReference>
<feature type="region of interest" description="Disordered" evidence="6">
    <location>
        <begin position="125"/>
        <end position="238"/>
    </location>
</feature>
<reference evidence="8 9" key="1">
    <citation type="submission" date="2018-11" db="EMBL/GenBank/DDBJ databases">
        <title>Genome sequence of Saitozyma podzolica DSM 27192.</title>
        <authorList>
            <person name="Aliyu H."/>
            <person name="Gorte O."/>
            <person name="Ochsenreither K."/>
        </authorList>
    </citation>
    <scope>NUCLEOTIDE SEQUENCE [LARGE SCALE GENOMIC DNA]</scope>
    <source>
        <strain evidence="8 9">DSM 27192</strain>
    </source>
</reference>
<evidence type="ECO:0000313" key="8">
    <source>
        <dbReference type="EMBL" id="RSH93190.1"/>
    </source>
</evidence>
<dbReference type="AlphaFoldDB" id="A0A427YQ58"/>
<proteinExistence type="predicted"/>
<name>A0A427YQ58_9TREE</name>
<keyword evidence="3 5" id="KW-0863">Zinc-finger</keyword>
<dbReference type="EMBL" id="RSCD01000004">
    <property type="protein sequence ID" value="RSH93190.1"/>
    <property type="molecule type" value="Genomic_DNA"/>
</dbReference>
<dbReference type="InterPro" id="IPR001164">
    <property type="entry name" value="ArfGAP_dom"/>
</dbReference>
<evidence type="ECO:0000256" key="4">
    <source>
        <dbReference type="ARBA" id="ARBA00022833"/>
    </source>
</evidence>
<evidence type="ECO:0000256" key="2">
    <source>
        <dbReference type="ARBA" id="ARBA00022723"/>
    </source>
</evidence>
<comment type="caution">
    <text evidence="8">The sequence shown here is derived from an EMBL/GenBank/DDBJ whole genome shotgun (WGS) entry which is preliminary data.</text>
</comment>
<feature type="compositionally biased region" description="Low complexity" evidence="6">
    <location>
        <begin position="225"/>
        <end position="238"/>
    </location>
</feature>
<dbReference type="InterPro" id="IPR038508">
    <property type="entry name" value="ArfGAP_dom_sf"/>
</dbReference>
<organism evidence="8 9">
    <name type="scientific">Saitozyma podzolica</name>
    <dbReference type="NCBI Taxonomy" id="1890683"/>
    <lineage>
        <taxon>Eukaryota</taxon>
        <taxon>Fungi</taxon>
        <taxon>Dikarya</taxon>
        <taxon>Basidiomycota</taxon>
        <taxon>Agaricomycotina</taxon>
        <taxon>Tremellomycetes</taxon>
        <taxon>Tremellales</taxon>
        <taxon>Trimorphomycetaceae</taxon>
        <taxon>Saitozyma</taxon>
    </lineage>
</organism>
<dbReference type="InterPro" id="IPR037278">
    <property type="entry name" value="ARFGAP/RecO"/>
</dbReference>